<feature type="non-terminal residue" evidence="2">
    <location>
        <position position="1"/>
    </location>
</feature>
<organism evidence="2">
    <name type="scientific">Homalodisca liturata</name>
    <dbReference type="NCBI Taxonomy" id="320908"/>
    <lineage>
        <taxon>Eukaryota</taxon>
        <taxon>Metazoa</taxon>
        <taxon>Ecdysozoa</taxon>
        <taxon>Arthropoda</taxon>
        <taxon>Hexapoda</taxon>
        <taxon>Insecta</taxon>
        <taxon>Pterygota</taxon>
        <taxon>Neoptera</taxon>
        <taxon>Paraneoptera</taxon>
        <taxon>Hemiptera</taxon>
        <taxon>Auchenorrhyncha</taxon>
        <taxon>Membracoidea</taxon>
        <taxon>Cicadellidae</taxon>
        <taxon>Cicadellinae</taxon>
        <taxon>Proconiini</taxon>
        <taxon>Homalodisca</taxon>
    </lineage>
</organism>
<feature type="region of interest" description="Disordered" evidence="1">
    <location>
        <begin position="97"/>
        <end position="121"/>
    </location>
</feature>
<sequence>TFLCDLKELKEKQRAMEQKIVLLEGKIASQSQIKNTENTKAIKQNRKKPCFRRKRDNSKNMFNITNIENENELANTATSLKSSSPKSDGDLHILLLDSEAARDASPQELSDDEDNEITQTR</sequence>
<dbReference type="AlphaFoldDB" id="A0A1B6ICF0"/>
<gene>
    <name evidence="2" type="ORF">g.3892</name>
</gene>
<dbReference type="EMBL" id="GECU01023099">
    <property type="protein sequence ID" value="JAS84607.1"/>
    <property type="molecule type" value="Transcribed_RNA"/>
</dbReference>
<proteinExistence type="predicted"/>
<feature type="compositionally biased region" description="Acidic residues" evidence="1">
    <location>
        <begin position="109"/>
        <end position="121"/>
    </location>
</feature>
<name>A0A1B6ICF0_9HEMI</name>
<reference evidence="2" key="1">
    <citation type="submission" date="2015-11" db="EMBL/GenBank/DDBJ databases">
        <title>De novo transcriptome assembly of four potential Pierce s Disease insect vectors from Arizona vineyards.</title>
        <authorList>
            <person name="Tassone E.E."/>
        </authorList>
    </citation>
    <scope>NUCLEOTIDE SEQUENCE</scope>
</reference>
<feature type="non-terminal residue" evidence="2">
    <location>
        <position position="121"/>
    </location>
</feature>
<accession>A0A1B6ICF0</accession>
<protein>
    <submittedName>
        <fullName evidence="2">Uncharacterized protein</fullName>
    </submittedName>
</protein>
<evidence type="ECO:0000313" key="2">
    <source>
        <dbReference type="EMBL" id="JAS84607.1"/>
    </source>
</evidence>
<evidence type="ECO:0000256" key="1">
    <source>
        <dbReference type="SAM" id="MobiDB-lite"/>
    </source>
</evidence>